<dbReference type="InterPro" id="IPR027417">
    <property type="entry name" value="P-loop_NTPase"/>
</dbReference>
<evidence type="ECO:0000256" key="10">
    <source>
        <dbReference type="SAM" id="Phobius"/>
    </source>
</evidence>
<dbReference type="Proteomes" id="UP001497512">
    <property type="component" value="Chromosome 3"/>
</dbReference>
<dbReference type="SUPFAM" id="SSF52540">
    <property type="entry name" value="P-loop containing nucleoside triphosphate hydrolases"/>
    <property type="match status" value="2"/>
</dbReference>
<comment type="similarity">
    <text evidence="2">Belongs to the ABC transporter superfamily. ABCB family. Multidrug resistance exporter (TC 3.A.1.201) subfamily.</text>
</comment>
<dbReference type="Gene3D" id="1.20.1560.10">
    <property type="entry name" value="ABC transporter type 1, transmembrane domain"/>
    <property type="match status" value="3"/>
</dbReference>
<evidence type="ECO:0000259" key="12">
    <source>
        <dbReference type="PROSITE" id="PS50929"/>
    </source>
</evidence>
<feature type="transmembrane region" description="Helical" evidence="10">
    <location>
        <begin position="527"/>
        <end position="547"/>
    </location>
</feature>
<feature type="domain" description="ABC transmembrane type-1" evidence="12">
    <location>
        <begin position="488"/>
        <end position="775"/>
    </location>
</feature>
<dbReference type="InterPro" id="IPR003593">
    <property type="entry name" value="AAA+_ATPase"/>
</dbReference>
<keyword evidence="9 10" id="KW-0472">Membrane</keyword>
<feature type="transmembrane region" description="Helical" evidence="10">
    <location>
        <begin position="302"/>
        <end position="322"/>
    </location>
</feature>
<dbReference type="SUPFAM" id="SSF90123">
    <property type="entry name" value="ABC transporter transmembrane region"/>
    <property type="match status" value="2"/>
</dbReference>
<evidence type="ECO:0000256" key="6">
    <source>
        <dbReference type="ARBA" id="ARBA00022741"/>
    </source>
</evidence>
<dbReference type="PANTHER" id="PTHR43394:SF11">
    <property type="entry name" value="ATP-BINDING CASSETTE TRANSPORTER"/>
    <property type="match status" value="1"/>
</dbReference>
<feature type="transmembrane region" description="Helical" evidence="10">
    <location>
        <begin position="38"/>
        <end position="62"/>
    </location>
</feature>
<evidence type="ECO:0000256" key="1">
    <source>
        <dbReference type="ARBA" id="ARBA00004141"/>
    </source>
</evidence>
<dbReference type="CDD" id="cd03249">
    <property type="entry name" value="ABC_MTABC3_MDL1_MDL2"/>
    <property type="match status" value="1"/>
</dbReference>
<keyword evidence="5" id="KW-0677">Repeat</keyword>
<name>A0ABP0UEL1_9BRYO</name>
<feature type="transmembrane region" description="Helical" evidence="10">
    <location>
        <begin position="193"/>
        <end position="212"/>
    </location>
</feature>
<evidence type="ECO:0000313" key="13">
    <source>
        <dbReference type="EMBL" id="CAK9219646.1"/>
    </source>
</evidence>
<dbReference type="InterPro" id="IPR039421">
    <property type="entry name" value="Type_1_exporter"/>
</dbReference>
<comment type="subcellular location">
    <subcellularLocation>
        <location evidence="1">Membrane</location>
        <topology evidence="1">Multi-pass membrane protein</topology>
    </subcellularLocation>
</comment>
<evidence type="ECO:0000313" key="14">
    <source>
        <dbReference type="Proteomes" id="UP001497512"/>
    </source>
</evidence>
<feature type="domain" description="ABC transmembrane type-1" evidence="12">
    <location>
        <begin position="42"/>
        <end position="330"/>
    </location>
</feature>
<dbReference type="SMART" id="SM00382">
    <property type="entry name" value="AAA"/>
    <property type="match status" value="2"/>
</dbReference>
<feature type="transmembrane region" description="Helical" evidence="10">
    <location>
        <begin position="269"/>
        <end position="290"/>
    </location>
</feature>
<reference evidence="13" key="1">
    <citation type="submission" date="2024-02" db="EMBL/GenBank/DDBJ databases">
        <authorList>
            <consortium name="ELIXIR-Norway"/>
            <consortium name="Elixir Norway"/>
        </authorList>
    </citation>
    <scope>NUCLEOTIDE SEQUENCE</scope>
</reference>
<feature type="transmembrane region" description="Helical" evidence="10">
    <location>
        <begin position="712"/>
        <end position="733"/>
    </location>
</feature>
<keyword evidence="7" id="KW-0067">ATP-binding</keyword>
<dbReference type="InterPro" id="IPR003439">
    <property type="entry name" value="ABC_transporter-like_ATP-bd"/>
</dbReference>
<evidence type="ECO:0000256" key="8">
    <source>
        <dbReference type="ARBA" id="ARBA00022989"/>
    </source>
</evidence>
<proteinExistence type="inferred from homology"/>
<dbReference type="EMBL" id="OZ019895">
    <property type="protein sequence ID" value="CAK9219646.1"/>
    <property type="molecule type" value="Genomic_DNA"/>
</dbReference>
<feature type="transmembrane region" description="Helical" evidence="10">
    <location>
        <begin position="484"/>
        <end position="507"/>
    </location>
</feature>
<keyword evidence="6" id="KW-0547">Nucleotide-binding</keyword>
<sequence length="1061" mass="115400">MEDVDHSRRGKNAKKKEVKKPPSVPYYKLFSFADGYDLVLIFLGATGACVHGVAIPIFFIFFGKLINAFGEYFANPEKMSAEVAKNALYFLYLAIVVLVSAWLEVACWMQTGERQSARMRVSYLRAMLSQDVGFFDTDCSTAEIVSRISSDTLLVQDAISEKAGNYVHYMARFIAGFAVGFSSVWQLTLVTLAVVPLIALAGGAYAVVMIGITSKSQKAYSKAGEIAEEAIAQIRTVYSFVGESKVVSNYKCALETTLKLGKKGGLAKGFGVGSTYGLLFGAWALLLWYASTLVLSKVTNGGQAFTTILNVVISGIALGQAAPNLTTFGKGKAAGYNILEMISRKPLVDRNTEGIILCQVRGQIQLQNVCFSYPSRKDVPVFQNFCLTIPAGKTAAIVGGSGSGKSTVVSLIERFYDPCSGEIFLDGFNIKSLELQWLREQIGLVNQEPALFATRAEHEAPELPSRAYPPPSMWRLMKLNAPEWPYAFLGSLGAIMAGCQTPLFALAISQMLVTFYNPVAAYVQHEVAKICFIFAAATVVTVGIYVLQHYYFGLTGEHLTMRIRELMFQSILQQEVGWFDNEANNSNLLASRLATDATMVRAAVGDRMSTILQNLALVITAFCIAFYLQWRVAAVILGTFPLLICAAVGEQLFLKGFGGDLAKAYGRASMVAGEAVGNIRTVAAFCAEEKVLDLFMRELEAPKKQSVMRGQLSGFGYGLSQFCMYSSYGLALWYASTLVRAGKAEFGDVLKTFMVLIITAFGVAETLALAPDIVKGSKALASIFEILDRQTAIDPENPVAEEVTRVNGEIELKHIDFAYPSRPEMQIFTDFNLKVRCGKSLALVGASGSGKSSVIALIARFYDPLAGKVMIDGKDIRKLKLRSLRRHIGLVSQEPSLFACTIYENIIYGRHGATETEVIQAAKAANAHSFISGLPNGYQTEVGERGVQLSGGQKQRVAIARAVLKDPAILLLDEATSALDAQSEKLVQDALDRLMRGRTTVVIAHRLSTIQNANSIAVVQEGRIVEQGSHRILMSKVGGTYAQFVSLQQHNGDKRTLGSLS</sequence>
<dbReference type="PROSITE" id="PS50929">
    <property type="entry name" value="ABC_TM1F"/>
    <property type="match status" value="2"/>
</dbReference>
<feature type="transmembrane region" description="Helical" evidence="10">
    <location>
        <begin position="89"/>
        <end position="109"/>
    </location>
</feature>
<keyword evidence="8 10" id="KW-1133">Transmembrane helix</keyword>
<evidence type="ECO:0000256" key="3">
    <source>
        <dbReference type="ARBA" id="ARBA00022448"/>
    </source>
</evidence>
<dbReference type="InterPro" id="IPR036640">
    <property type="entry name" value="ABC1_TM_sf"/>
</dbReference>
<dbReference type="PANTHER" id="PTHR43394">
    <property type="entry name" value="ATP-DEPENDENT PERMEASE MDL1, MITOCHONDRIAL"/>
    <property type="match status" value="1"/>
</dbReference>
<gene>
    <name evidence="13" type="ORF">CSSPTR1EN2_LOCUS14715</name>
</gene>
<dbReference type="PROSITE" id="PS00211">
    <property type="entry name" value="ABC_TRANSPORTER_1"/>
    <property type="match status" value="1"/>
</dbReference>
<dbReference type="CDD" id="cd18578">
    <property type="entry name" value="ABC_6TM_Pgp_ABCB1_D2_like"/>
    <property type="match status" value="1"/>
</dbReference>
<feature type="domain" description="ABC transporter" evidence="11">
    <location>
        <begin position="364"/>
        <end position="593"/>
    </location>
</feature>
<feature type="transmembrane region" description="Helical" evidence="10">
    <location>
        <begin position="611"/>
        <end position="628"/>
    </location>
</feature>
<evidence type="ECO:0000259" key="11">
    <source>
        <dbReference type="PROSITE" id="PS50893"/>
    </source>
</evidence>
<dbReference type="Pfam" id="PF00005">
    <property type="entry name" value="ABC_tran"/>
    <property type="match status" value="2"/>
</dbReference>
<keyword evidence="14" id="KW-1185">Reference proteome</keyword>
<dbReference type="CDD" id="cd18577">
    <property type="entry name" value="ABC_6TM_Pgp_ABCB1_D1_like"/>
    <property type="match status" value="1"/>
</dbReference>
<feature type="transmembrane region" description="Helical" evidence="10">
    <location>
        <begin position="169"/>
        <end position="187"/>
    </location>
</feature>
<keyword evidence="3" id="KW-0813">Transport</keyword>
<feature type="transmembrane region" description="Helical" evidence="10">
    <location>
        <begin position="753"/>
        <end position="770"/>
    </location>
</feature>
<evidence type="ECO:0000256" key="7">
    <source>
        <dbReference type="ARBA" id="ARBA00022840"/>
    </source>
</evidence>
<feature type="transmembrane region" description="Helical" evidence="10">
    <location>
        <begin position="634"/>
        <end position="654"/>
    </location>
</feature>
<protein>
    <submittedName>
        <fullName evidence="13">Uncharacterized protein</fullName>
    </submittedName>
</protein>
<dbReference type="InterPro" id="IPR017871">
    <property type="entry name" value="ABC_transporter-like_CS"/>
</dbReference>
<organism evidence="13 14">
    <name type="scientific">Sphagnum troendelagicum</name>
    <dbReference type="NCBI Taxonomy" id="128251"/>
    <lineage>
        <taxon>Eukaryota</taxon>
        <taxon>Viridiplantae</taxon>
        <taxon>Streptophyta</taxon>
        <taxon>Embryophyta</taxon>
        <taxon>Bryophyta</taxon>
        <taxon>Sphagnophytina</taxon>
        <taxon>Sphagnopsida</taxon>
        <taxon>Sphagnales</taxon>
        <taxon>Sphagnaceae</taxon>
        <taxon>Sphagnum</taxon>
    </lineage>
</organism>
<dbReference type="Pfam" id="PF00664">
    <property type="entry name" value="ABC_membrane"/>
    <property type="match status" value="2"/>
</dbReference>
<evidence type="ECO:0000256" key="5">
    <source>
        <dbReference type="ARBA" id="ARBA00022737"/>
    </source>
</evidence>
<evidence type="ECO:0000256" key="2">
    <source>
        <dbReference type="ARBA" id="ARBA00007577"/>
    </source>
</evidence>
<evidence type="ECO:0000256" key="4">
    <source>
        <dbReference type="ARBA" id="ARBA00022692"/>
    </source>
</evidence>
<feature type="domain" description="ABC transporter" evidence="11">
    <location>
        <begin position="810"/>
        <end position="1046"/>
    </location>
</feature>
<dbReference type="Gene3D" id="3.40.50.300">
    <property type="entry name" value="P-loop containing nucleotide triphosphate hydrolases"/>
    <property type="match status" value="2"/>
</dbReference>
<dbReference type="PROSITE" id="PS50893">
    <property type="entry name" value="ABC_TRANSPORTER_2"/>
    <property type="match status" value="2"/>
</dbReference>
<dbReference type="InterPro" id="IPR011527">
    <property type="entry name" value="ABC1_TM_dom"/>
</dbReference>
<evidence type="ECO:0000256" key="9">
    <source>
        <dbReference type="ARBA" id="ARBA00023136"/>
    </source>
</evidence>
<keyword evidence="4 10" id="KW-0812">Transmembrane</keyword>
<accession>A0ABP0UEL1</accession>